<dbReference type="VEuPathDB" id="FungiDB:TSTA_064050"/>
<organism evidence="3 4">
    <name type="scientific">Talaromyces stipitatus (strain ATCC 10500 / CBS 375.48 / QM 6759 / NRRL 1006)</name>
    <name type="common">Penicillium stipitatum</name>
    <dbReference type="NCBI Taxonomy" id="441959"/>
    <lineage>
        <taxon>Eukaryota</taxon>
        <taxon>Fungi</taxon>
        <taxon>Dikarya</taxon>
        <taxon>Ascomycota</taxon>
        <taxon>Pezizomycotina</taxon>
        <taxon>Eurotiomycetes</taxon>
        <taxon>Eurotiomycetidae</taxon>
        <taxon>Eurotiales</taxon>
        <taxon>Trichocomaceae</taxon>
        <taxon>Talaromyces</taxon>
        <taxon>Talaromyces sect. Talaromyces</taxon>
    </lineage>
</organism>
<name>B8LST9_TALSN</name>
<dbReference type="PhylomeDB" id="B8LST9"/>
<evidence type="ECO:0000313" key="4">
    <source>
        <dbReference type="Proteomes" id="UP000001745"/>
    </source>
</evidence>
<dbReference type="PANTHER" id="PTHR15327">
    <property type="entry name" value="MICROFIBRIL-ASSOCIATED PROTEIN"/>
    <property type="match status" value="1"/>
</dbReference>
<dbReference type="Pfam" id="PF06991">
    <property type="entry name" value="MFAP1"/>
    <property type="match status" value="1"/>
</dbReference>
<dbReference type="OrthoDB" id="1111734at2759"/>
<feature type="compositionally biased region" description="Acidic residues" evidence="1">
    <location>
        <begin position="37"/>
        <end position="46"/>
    </location>
</feature>
<feature type="compositionally biased region" description="Basic and acidic residues" evidence="1">
    <location>
        <begin position="190"/>
        <end position="203"/>
    </location>
</feature>
<sequence length="523" mass="60481">MPPQFPSYHRGMTKNPLKPVKRYRPGKALAEEHSLKEDDEEEEIAQEEERRRQEEAKCRQQTRPAPKATSFPSSTAGKVTKEVKDVTLEDEDEEGFITEEEEEVAKPSTIQKPAVARQAPSAAVELEEEEEEEIESEEEESEEEESSEEEAPKRVLLRPTFIKKDKRKGNEENGDQASSAPGVADTAAEAEARRAQRQEKADFLVRDQLEKEAMARLAGKKAWDEDENIAAEEEALDDRDGLDPEAEYAAWKLRELKRIKRQREAIEAAEKEREEIERRRALNPEEREREDREFIQKQKEEKEAGRGQTGFMQRYFHKGAFFRDDLEREGLDKRNIMGARFIDETNREVLPEYMQIRDMTKLGRKGRTRYKDLRSEDTGRWGEGFDNRPRRPRDDDKFLQNVTDERFLPDRDRPPSEKTVAVVDRIQEGDLASLAPAHILPGQEIINDMMMNVLGTGVGIEVGIGMIINMIEIGENSEKEVIHLMMIETNVVGPRVECRLDTHPYVHYLWPLALKSTYLMHDH</sequence>
<dbReference type="HOGENOM" id="CLU_022379_0_0_1"/>
<feature type="compositionally biased region" description="Acidic residues" evidence="1">
    <location>
        <begin position="88"/>
        <end position="103"/>
    </location>
</feature>
<evidence type="ECO:0000256" key="1">
    <source>
        <dbReference type="SAM" id="MobiDB-lite"/>
    </source>
</evidence>
<feature type="compositionally biased region" description="Basic and acidic residues" evidence="1">
    <location>
        <begin position="47"/>
        <end position="58"/>
    </location>
</feature>
<accession>B8LST9</accession>
<dbReference type="AlphaFoldDB" id="B8LST9"/>
<gene>
    <name evidence="3" type="ORF">TSTA_064050</name>
</gene>
<dbReference type="EMBL" id="EQ962652">
    <property type="protein sequence ID" value="EED22935.1"/>
    <property type="molecule type" value="Genomic_DNA"/>
</dbReference>
<evidence type="ECO:0000313" key="3">
    <source>
        <dbReference type="EMBL" id="EED22935.1"/>
    </source>
</evidence>
<feature type="domain" description="Micro-fibrillar-associated protein 1 C-terminal" evidence="2">
    <location>
        <begin position="146"/>
        <end position="378"/>
    </location>
</feature>
<dbReference type="InParanoid" id="B8LST9"/>
<dbReference type="STRING" id="441959.B8LST9"/>
<protein>
    <submittedName>
        <fullName evidence="3">Microfibrillar-associated protein MfaP1, putative</fullName>
    </submittedName>
</protein>
<feature type="compositionally biased region" description="Acidic residues" evidence="1">
    <location>
        <begin position="125"/>
        <end position="149"/>
    </location>
</feature>
<dbReference type="GeneID" id="8099950"/>
<feature type="region of interest" description="Disordered" evidence="1">
    <location>
        <begin position="1"/>
        <end position="203"/>
    </location>
</feature>
<dbReference type="OMA" id="DEVEHRH"/>
<dbReference type="InterPro" id="IPR033194">
    <property type="entry name" value="MFAP1"/>
</dbReference>
<dbReference type="RefSeq" id="XP_002340322.1">
    <property type="nucleotide sequence ID" value="XM_002340281.1"/>
</dbReference>
<proteinExistence type="predicted"/>
<reference evidence="4" key="1">
    <citation type="journal article" date="2015" name="Genome Announc.">
        <title>Genome sequence of the AIDS-associated pathogen Penicillium marneffei (ATCC18224) and its near taxonomic relative Talaromyces stipitatus (ATCC10500).</title>
        <authorList>
            <person name="Nierman W.C."/>
            <person name="Fedorova-Abrams N.D."/>
            <person name="Andrianopoulos A."/>
        </authorList>
    </citation>
    <scope>NUCLEOTIDE SEQUENCE [LARGE SCALE GENOMIC DNA]</scope>
    <source>
        <strain evidence="4">ATCC 10500 / CBS 375.48 / QM 6759 / NRRL 1006</strain>
    </source>
</reference>
<dbReference type="Proteomes" id="UP000001745">
    <property type="component" value="Unassembled WGS sequence"/>
</dbReference>
<dbReference type="eggNOG" id="KOG1425">
    <property type="taxonomic scope" value="Eukaryota"/>
</dbReference>
<feature type="region of interest" description="Disordered" evidence="1">
    <location>
        <begin position="268"/>
        <end position="306"/>
    </location>
</feature>
<keyword evidence="4" id="KW-1185">Reference proteome</keyword>
<dbReference type="InterPro" id="IPR009730">
    <property type="entry name" value="MFAP1_C"/>
</dbReference>
<evidence type="ECO:0000259" key="2">
    <source>
        <dbReference type="Pfam" id="PF06991"/>
    </source>
</evidence>
<feature type="compositionally biased region" description="Basic and acidic residues" evidence="1">
    <location>
        <begin position="268"/>
        <end position="305"/>
    </location>
</feature>